<dbReference type="InterPro" id="IPR008274">
    <property type="entry name" value="AldOxase/xan_DH_MoCoBD1"/>
</dbReference>
<dbReference type="EMBL" id="JAESVN010000002">
    <property type="protein sequence ID" value="MBL4917053.1"/>
    <property type="molecule type" value="Genomic_DNA"/>
</dbReference>
<keyword evidence="5" id="KW-1185">Reference proteome</keyword>
<dbReference type="SUPFAM" id="SSF56003">
    <property type="entry name" value="Molybdenum cofactor-binding domain"/>
    <property type="match status" value="1"/>
</dbReference>
<gene>
    <name evidence="4" type="ORF">JL811_07425</name>
</gene>
<evidence type="ECO:0000259" key="3">
    <source>
        <dbReference type="SMART" id="SM01008"/>
    </source>
</evidence>
<keyword evidence="1" id="KW-0500">Molybdenum</keyword>
<dbReference type="GO" id="GO:0016491">
    <property type="term" value="F:oxidoreductase activity"/>
    <property type="evidence" value="ECO:0007669"/>
    <property type="project" value="UniProtKB-KW"/>
</dbReference>
<evidence type="ECO:0000313" key="5">
    <source>
        <dbReference type="Proteomes" id="UP000648908"/>
    </source>
</evidence>
<dbReference type="PANTHER" id="PTHR11908:SF132">
    <property type="entry name" value="ALDEHYDE OXIDASE 1-RELATED"/>
    <property type="match status" value="1"/>
</dbReference>
<evidence type="ECO:0000313" key="4">
    <source>
        <dbReference type="EMBL" id="MBL4917053.1"/>
    </source>
</evidence>
<name>A0A8K0VB99_9RHOB</name>
<proteinExistence type="predicted"/>
<dbReference type="Pfam" id="PF02738">
    <property type="entry name" value="MoCoBD_1"/>
    <property type="match status" value="1"/>
</dbReference>
<dbReference type="PANTHER" id="PTHR11908">
    <property type="entry name" value="XANTHINE DEHYDROGENASE"/>
    <property type="match status" value="1"/>
</dbReference>
<dbReference type="InterPro" id="IPR037165">
    <property type="entry name" value="AldOxase/xan_DH_Mopterin-bd_sf"/>
</dbReference>
<dbReference type="Gene3D" id="3.90.1170.50">
    <property type="entry name" value="Aldehyde oxidase/xanthine dehydrogenase, a/b hammerhead"/>
    <property type="match status" value="1"/>
</dbReference>
<dbReference type="InterPro" id="IPR000674">
    <property type="entry name" value="Ald_Oxase/Xan_DH_a/b"/>
</dbReference>
<dbReference type="InterPro" id="IPR046867">
    <property type="entry name" value="AldOxase/xan_DH_MoCoBD2"/>
</dbReference>
<dbReference type="Pfam" id="PF01315">
    <property type="entry name" value="Ald_Xan_dh_C"/>
    <property type="match status" value="1"/>
</dbReference>
<reference evidence="4" key="1">
    <citation type="submission" date="2021-01" db="EMBL/GenBank/DDBJ databases">
        <title>Tabrizicola alba sp. nov. a motile alkaliphilic bacterium isolated from a soda lake.</title>
        <authorList>
            <person name="Szuroczki S."/>
            <person name="Abbaszade G."/>
            <person name="Schumann P."/>
            <person name="Toth E."/>
        </authorList>
    </citation>
    <scope>NUCLEOTIDE SEQUENCE</scope>
    <source>
        <strain evidence="4">DMG-N-6</strain>
    </source>
</reference>
<keyword evidence="2" id="KW-0560">Oxidoreductase</keyword>
<dbReference type="Gene3D" id="3.30.365.10">
    <property type="entry name" value="Aldehyde oxidase/xanthine dehydrogenase, molybdopterin binding domain"/>
    <property type="match status" value="4"/>
</dbReference>
<feature type="domain" description="Aldehyde oxidase/xanthine dehydrogenase a/b hammerhead" evidence="3">
    <location>
        <begin position="25"/>
        <end position="138"/>
    </location>
</feature>
<sequence>MDGATRKSGWIGQRMTRREDARLLRGEGRFVDDIAPAGCLHLAFLRSPNRAGKITELDITAARAMPGVRAVLTAADLAGTGQAGVNPLLPGGQVAAMELLAGDRVQALGQAVAAVIAETRAQARDAAEAILLEVEEEGTPRDGGLMAEWGTPLPPFDEPVTARIDHALLAPFALEPRAALAEPDGAGLRVWLSTQTPQRGRDDLALILGLPGDRIHVIAPDVGGAFGGKASLMPEDAVTALAALRLGQPVKWTADRAEEFLAATQGRGALVTAEMAVDVTGRATGLRADLAFPLGHWMPYSAAAPLRNAGRILPGPYAIPAHVRGAGRMTEGAAVNIYRGAGRPEAAILMERLMDRAAARLGLDPLEIRRRNIAAAPLRGGPDRPCSGDYAGLLDRLEVETGYADLRARQAARRAVGEVCGLGLALYTEPCGQGWETASLTLTPTGRFAATTGASAQGQGRETAMAQIVAEGLGIDPALVDVAQGDTATTPEGIGALASRSTAIGGSAMWRAAGAMANRLLAAAARALNVAEADLRLAPEGICGSGGLLLDWATLARRAGPVRVDIRHEAGAEAWASGAILAELTIDPETGTPQLERITWVDDAGTVLNPLLVEGQLTGGAAQGIGAALMERIVYQDGQLLTGSLMDYALPRAADMPPLRLVSQPTPSPANPLGVKGVGEAGCIGIPAAILNAAMDALPPGTPDLSLPLTPEKLWRALNGMTP</sequence>
<dbReference type="Proteomes" id="UP000648908">
    <property type="component" value="Unassembled WGS sequence"/>
</dbReference>
<evidence type="ECO:0000256" key="2">
    <source>
        <dbReference type="ARBA" id="ARBA00023002"/>
    </source>
</evidence>
<dbReference type="Pfam" id="PF20256">
    <property type="entry name" value="MoCoBD_2"/>
    <property type="match status" value="1"/>
</dbReference>
<dbReference type="SUPFAM" id="SSF54665">
    <property type="entry name" value="CO dehydrogenase molybdoprotein N-domain-like"/>
    <property type="match status" value="1"/>
</dbReference>
<dbReference type="GO" id="GO:0005506">
    <property type="term" value="F:iron ion binding"/>
    <property type="evidence" value="ECO:0007669"/>
    <property type="project" value="InterPro"/>
</dbReference>
<accession>A0A8K0VB99</accession>
<dbReference type="SMART" id="SM01008">
    <property type="entry name" value="Ald_Xan_dh_C"/>
    <property type="match status" value="1"/>
</dbReference>
<dbReference type="InterPro" id="IPR016208">
    <property type="entry name" value="Ald_Oxase/xanthine_DH-like"/>
</dbReference>
<evidence type="ECO:0000256" key="1">
    <source>
        <dbReference type="ARBA" id="ARBA00022505"/>
    </source>
</evidence>
<organism evidence="4 5">
    <name type="scientific">Szabonella alba</name>
    <dbReference type="NCBI Taxonomy" id="2804194"/>
    <lineage>
        <taxon>Bacteria</taxon>
        <taxon>Pseudomonadati</taxon>
        <taxon>Pseudomonadota</taxon>
        <taxon>Alphaproteobacteria</taxon>
        <taxon>Rhodobacterales</taxon>
        <taxon>Paracoccaceae</taxon>
        <taxon>Szabonella</taxon>
    </lineage>
</organism>
<protein>
    <submittedName>
        <fullName evidence="4">Xanthine dehydrogenase family protein molybdopterin-binding subunit</fullName>
    </submittedName>
</protein>
<dbReference type="RefSeq" id="WP_202687842.1">
    <property type="nucleotide sequence ID" value="NZ_JAESVN010000002.1"/>
</dbReference>
<dbReference type="InterPro" id="IPR036856">
    <property type="entry name" value="Ald_Oxase/Xan_DH_a/b_sf"/>
</dbReference>
<comment type="caution">
    <text evidence="4">The sequence shown here is derived from an EMBL/GenBank/DDBJ whole genome shotgun (WGS) entry which is preliminary data.</text>
</comment>
<dbReference type="AlphaFoldDB" id="A0A8K0VB99"/>